<accession>A0A1H6UMP0</accession>
<evidence type="ECO:0000256" key="1">
    <source>
        <dbReference type="SAM" id="SignalP"/>
    </source>
</evidence>
<sequence length="253" mass="28746">MRNLLVLVLALQAVFAFGQKASNNLKGVFKNQSSWSSYTTLDFNGKGKVVINDKDQYEFFERNDSIFVLYEDGPLLFSKLNNNQLKGITKKVAKYTFTSKDKEFSYEKAAVGVDKRLDLIQQYYIVNYVNPDKLFGKKKGSFKSSMQVMRAENQKLCDLDLDLGCIQIFAYGLTEKSLGALSVLLAPKEKKVEDIKEDKDMEKLGNKIINLGNPEGYGLLYSYYTLVGQDDKAKEINEKGIKEGCRMCKSNKY</sequence>
<feature type="chain" id="PRO_5010321915" description="Tetratricopeptide repeat-containing protein" evidence="1">
    <location>
        <begin position="22"/>
        <end position="253"/>
    </location>
</feature>
<feature type="signal peptide" evidence="1">
    <location>
        <begin position="1"/>
        <end position="21"/>
    </location>
</feature>
<dbReference type="RefSeq" id="WP_074745915.1">
    <property type="nucleotide sequence ID" value="NZ_FNYS01000007.1"/>
</dbReference>
<dbReference type="EMBL" id="FNYS01000007">
    <property type="protein sequence ID" value="SEI92946.1"/>
    <property type="molecule type" value="Genomic_DNA"/>
</dbReference>
<evidence type="ECO:0008006" key="4">
    <source>
        <dbReference type="Google" id="ProtNLM"/>
    </source>
</evidence>
<dbReference type="Proteomes" id="UP000183077">
    <property type="component" value="Unassembled WGS sequence"/>
</dbReference>
<proteinExistence type="predicted"/>
<name>A0A1H6UMP0_9FLAO</name>
<protein>
    <recommendedName>
        <fullName evidence="4">Tetratricopeptide repeat-containing protein</fullName>
    </recommendedName>
</protein>
<keyword evidence="1" id="KW-0732">Signal</keyword>
<reference evidence="2 3" key="1">
    <citation type="submission" date="2016-10" db="EMBL/GenBank/DDBJ databases">
        <authorList>
            <person name="de Groot N.N."/>
        </authorList>
    </citation>
    <scope>NUCLEOTIDE SEQUENCE [LARGE SCALE GENOMIC DNA]</scope>
    <source>
        <strain evidence="2 3">DSM 23048</strain>
    </source>
</reference>
<evidence type="ECO:0000313" key="2">
    <source>
        <dbReference type="EMBL" id="SEI92946.1"/>
    </source>
</evidence>
<dbReference type="AlphaFoldDB" id="A0A1H6UMP0"/>
<evidence type="ECO:0000313" key="3">
    <source>
        <dbReference type="Proteomes" id="UP000183077"/>
    </source>
</evidence>
<dbReference type="GeneID" id="82257029"/>
<organism evidence="2 3">
    <name type="scientific">Myroides marinus</name>
    <dbReference type="NCBI Taxonomy" id="703342"/>
    <lineage>
        <taxon>Bacteria</taxon>
        <taxon>Pseudomonadati</taxon>
        <taxon>Bacteroidota</taxon>
        <taxon>Flavobacteriia</taxon>
        <taxon>Flavobacteriales</taxon>
        <taxon>Flavobacteriaceae</taxon>
        <taxon>Myroides</taxon>
    </lineage>
</organism>
<gene>
    <name evidence="2" type="ORF">SAMN04488018_10744</name>
</gene>